<accession>A0A3Q3W6I9</accession>
<dbReference type="InterPro" id="IPR015631">
    <property type="entry name" value="CD2/SLAM_rcpt"/>
</dbReference>
<dbReference type="PANTHER" id="PTHR12080:SF125">
    <property type="entry name" value="CD48 ANTIGEN-LIKE"/>
    <property type="match status" value="1"/>
</dbReference>
<evidence type="ECO:0000313" key="7">
    <source>
        <dbReference type="Ensembl" id="ENSMMOP00000009878.1"/>
    </source>
</evidence>
<dbReference type="Gene3D" id="2.60.40.10">
    <property type="entry name" value="Immunoglobulins"/>
    <property type="match status" value="2"/>
</dbReference>
<dbReference type="AlphaFoldDB" id="A0A3Q3W6I9"/>
<feature type="domain" description="Ig-like" evidence="6">
    <location>
        <begin position="123"/>
        <end position="198"/>
    </location>
</feature>
<keyword evidence="4" id="KW-0325">Glycoprotein</keyword>
<evidence type="ECO:0000259" key="6">
    <source>
        <dbReference type="PROSITE" id="PS50835"/>
    </source>
</evidence>
<sequence>METRRVVLHFVLLLLATRTSDSASIERIFPVDGTIMLTPNPPVTEMITRIVWKHGVNLLAEGMDGKLYYFNRFTGRATLNITNGVLTVTNARLSDSASYEVEVNNKIQELRYDVKVIREVPKPSVSPKPLTCGPKSDRCDLTCEGDTSGAEPVSYSWMKGGVEWNQQAKKVEIKNTKDMAGVKTFSCEMKNNVSSEVVHVLQMALMLNTVALLLCSFHTAVH</sequence>
<keyword evidence="8" id="KW-1185">Reference proteome</keyword>
<feature type="signal peptide" evidence="5">
    <location>
        <begin position="1"/>
        <end position="22"/>
    </location>
</feature>
<evidence type="ECO:0000256" key="2">
    <source>
        <dbReference type="ARBA" id="ARBA00022729"/>
    </source>
</evidence>
<organism evidence="7 8">
    <name type="scientific">Mola mola</name>
    <name type="common">Ocean sunfish</name>
    <name type="synonym">Tetraodon mola</name>
    <dbReference type="NCBI Taxonomy" id="94237"/>
    <lineage>
        <taxon>Eukaryota</taxon>
        <taxon>Metazoa</taxon>
        <taxon>Chordata</taxon>
        <taxon>Craniata</taxon>
        <taxon>Vertebrata</taxon>
        <taxon>Euteleostomi</taxon>
        <taxon>Actinopterygii</taxon>
        <taxon>Neopterygii</taxon>
        <taxon>Teleostei</taxon>
        <taxon>Neoteleostei</taxon>
        <taxon>Acanthomorphata</taxon>
        <taxon>Eupercaria</taxon>
        <taxon>Tetraodontiformes</taxon>
        <taxon>Molidae</taxon>
        <taxon>Mola</taxon>
    </lineage>
</organism>
<dbReference type="Proteomes" id="UP000261620">
    <property type="component" value="Unplaced"/>
</dbReference>
<dbReference type="InterPro" id="IPR007110">
    <property type="entry name" value="Ig-like_dom"/>
</dbReference>
<proteinExistence type="predicted"/>
<evidence type="ECO:0000256" key="4">
    <source>
        <dbReference type="ARBA" id="ARBA00023180"/>
    </source>
</evidence>
<reference evidence="7" key="2">
    <citation type="submission" date="2025-09" db="UniProtKB">
        <authorList>
            <consortium name="Ensembl"/>
        </authorList>
    </citation>
    <scope>IDENTIFICATION</scope>
</reference>
<keyword evidence="3" id="KW-0472">Membrane</keyword>
<evidence type="ECO:0000256" key="3">
    <source>
        <dbReference type="ARBA" id="ARBA00023136"/>
    </source>
</evidence>
<dbReference type="STRING" id="94237.ENSMMOP00000009878"/>
<reference evidence="7" key="1">
    <citation type="submission" date="2025-08" db="UniProtKB">
        <authorList>
            <consortium name="Ensembl"/>
        </authorList>
    </citation>
    <scope>IDENTIFICATION</scope>
</reference>
<feature type="chain" id="PRO_5018676411" description="Ig-like domain-containing protein" evidence="5">
    <location>
        <begin position="23"/>
        <end position="222"/>
    </location>
</feature>
<evidence type="ECO:0000256" key="5">
    <source>
        <dbReference type="SAM" id="SignalP"/>
    </source>
</evidence>
<dbReference type="SUPFAM" id="SSF48726">
    <property type="entry name" value="Immunoglobulin"/>
    <property type="match status" value="2"/>
</dbReference>
<dbReference type="PROSITE" id="PS50835">
    <property type="entry name" value="IG_LIKE"/>
    <property type="match status" value="1"/>
</dbReference>
<dbReference type="OMA" id="MCGSSLE"/>
<evidence type="ECO:0000256" key="1">
    <source>
        <dbReference type="ARBA" id="ARBA00004370"/>
    </source>
</evidence>
<dbReference type="InterPro" id="IPR013783">
    <property type="entry name" value="Ig-like_fold"/>
</dbReference>
<dbReference type="GO" id="GO:0016020">
    <property type="term" value="C:membrane"/>
    <property type="evidence" value="ECO:0007669"/>
    <property type="project" value="UniProtKB-SubCell"/>
</dbReference>
<protein>
    <recommendedName>
        <fullName evidence="6">Ig-like domain-containing protein</fullName>
    </recommendedName>
</protein>
<keyword evidence="2 5" id="KW-0732">Signal</keyword>
<comment type="subcellular location">
    <subcellularLocation>
        <location evidence="1">Membrane</location>
    </subcellularLocation>
</comment>
<name>A0A3Q3W6I9_MOLML</name>
<evidence type="ECO:0000313" key="8">
    <source>
        <dbReference type="Proteomes" id="UP000261620"/>
    </source>
</evidence>
<dbReference type="PANTHER" id="PTHR12080">
    <property type="entry name" value="SIGNALING LYMPHOCYTIC ACTIVATION MOLECULE"/>
    <property type="match status" value="1"/>
</dbReference>
<dbReference type="InterPro" id="IPR036179">
    <property type="entry name" value="Ig-like_dom_sf"/>
</dbReference>
<dbReference type="Ensembl" id="ENSMMOT00000010050.1">
    <property type="protein sequence ID" value="ENSMMOP00000009878.1"/>
    <property type="gene ID" value="ENSMMOG00000007651.1"/>
</dbReference>